<keyword evidence="3 4" id="KW-0436">Ligase</keyword>
<feature type="region of interest" description="Phosphopantothenate--cysteine ligase" evidence="3">
    <location>
        <begin position="189"/>
        <end position="398"/>
    </location>
</feature>
<accession>A0A238D537</accession>
<dbReference type="GO" id="GO:0015941">
    <property type="term" value="P:pantothenate catabolic process"/>
    <property type="evidence" value="ECO:0007669"/>
    <property type="project" value="InterPro"/>
</dbReference>
<feature type="binding site" evidence="3">
    <location>
        <position position="323"/>
    </location>
    <ligand>
        <name>CTP</name>
        <dbReference type="ChEBI" id="CHEBI:37563"/>
    </ligand>
</feature>
<evidence type="ECO:0000256" key="4">
    <source>
        <dbReference type="RuleBase" id="RU364078"/>
    </source>
</evidence>
<feature type="binding site" evidence="3">
    <location>
        <position position="277"/>
    </location>
    <ligand>
        <name>CTP</name>
        <dbReference type="ChEBI" id="CHEBI:37563"/>
    </ligand>
</feature>
<evidence type="ECO:0000259" key="5">
    <source>
        <dbReference type="Pfam" id="PF02441"/>
    </source>
</evidence>
<dbReference type="GO" id="GO:0004632">
    <property type="term" value="F:phosphopantothenate--cysteine ligase activity"/>
    <property type="evidence" value="ECO:0007669"/>
    <property type="project" value="UniProtKB-UniRule"/>
</dbReference>
<comment type="pathway">
    <text evidence="3 4">Cofactor biosynthesis; coenzyme A biosynthesis; CoA from (R)-pantothenate: step 3/5.</text>
</comment>
<evidence type="ECO:0000313" key="8">
    <source>
        <dbReference type="Proteomes" id="UP000214566"/>
    </source>
</evidence>
<feature type="binding site" evidence="3">
    <location>
        <position position="341"/>
    </location>
    <ligand>
        <name>CTP</name>
        <dbReference type="ChEBI" id="CHEBI:37563"/>
    </ligand>
</feature>
<comment type="function">
    <text evidence="3">Catalyzes two sequential steps in the biosynthesis of coenzyme A. In the first step cysteine is conjugated to 4'-phosphopantothenate to form 4-phosphopantothenoylcysteine. In the second step the latter compound is decarboxylated to form 4'-phosphopantotheine.</text>
</comment>
<feature type="active site" description="Proton donor" evidence="3">
    <location>
        <position position="157"/>
    </location>
</feature>
<protein>
    <recommendedName>
        <fullName evidence="3">Coenzyme A biosynthesis bifunctional protein CoaBC</fullName>
    </recommendedName>
    <alternativeName>
        <fullName evidence="3">DNA/pantothenate metabolism flavoprotein</fullName>
    </alternativeName>
    <alternativeName>
        <fullName evidence="3">Phosphopantothenoylcysteine synthetase/decarboxylase</fullName>
        <shortName evidence="3">PPCS-PPCDC</shortName>
    </alternativeName>
    <domain>
        <recommendedName>
            <fullName evidence="3">Phosphopantothenoylcysteine decarboxylase</fullName>
            <shortName evidence="3">PPC decarboxylase</shortName>
            <shortName evidence="3">PPC-DC</shortName>
            <ecNumber evidence="3">4.1.1.36</ecNumber>
        </recommendedName>
        <alternativeName>
            <fullName evidence="3">CoaC</fullName>
        </alternativeName>
    </domain>
    <domain>
        <recommendedName>
            <fullName evidence="3">Phosphopantothenate--cysteine ligase</fullName>
            <ecNumber evidence="3">6.3.2.5</ecNumber>
        </recommendedName>
        <alternativeName>
            <fullName evidence="3">CoaB</fullName>
        </alternativeName>
        <alternativeName>
            <fullName evidence="3">Phosphopantothenoylcysteine synthetase</fullName>
            <shortName evidence="3">PPC synthetase</shortName>
            <shortName evidence="3">PPC-S</shortName>
        </alternativeName>
    </domain>
</protein>
<dbReference type="InterPro" id="IPR005252">
    <property type="entry name" value="CoaBC"/>
</dbReference>
<dbReference type="GO" id="GO:0004633">
    <property type="term" value="F:phosphopantothenoylcysteine decarboxylase activity"/>
    <property type="evidence" value="ECO:0007669"/>
    <property type="project" value="UniProtKB-UniRule"/>
</dbReference>
<dbReference type="OrthoDB" id="9802554at2"/>
<dbReference type="InterPro" id="IPR007085">
    <property type="entry name" value="DNA/pantothenate-metab_flavo_C"/>
</dbReference>
<dbReference type="InterPro" id="IPR003382">
    <property type="entry name" value="Flavoprotein"/>
</dbReference>
<dbReference type="Proteomes" id="UP000214566">
    <property type="component" value="Unassembled WGS sequence"/>
</dbReference>
<keyword evidence="3" id="KW-0511">Multifunctional enzyme</keyword>
<keyword evidence="3 4" id="KW-0288">FMN</keyword>
<comment type="catalytic activity">
    <reaction evidence="3 4">
        <text>N-[(R)-4-phosphopantothenoyl]-L-cysteine + H(+) = (R)-4'-phosphopantetheine + CO2</text>
        <dbReference type="Rhea" id="RHEA:16793"/>
        <dbReference type="ChEBI" id="CHEBI:15378"/>
        <dbReference type="ChEBI" id="CHEBI:16526"/>
        <dbReference type="ChEBI" id="CHEBI:59458"/>
        <dbReference type="ChEBI" id="CHEBI:61723"/>
        <dbReference type="EC" id="4.1.1.36"/>
    </reaction>
</comment>
<comment type="similarity">
    <text evidence="3 4">In the C-terminal section; belongs to the PPC synthetase family.</text>
</comment>
<dbReference type="Pfam" id="PF04127">
    <property type="entry name" value="DFP"/>
    <property type="match status" value="1"/>
</dbReference>
<dbReference type="PANTHER" id="PTHR14359">
    <property type="entry name" value="HOMO-OLIGOMERIC FLAVIN CONTAINING CYS DECARBOXYLASE FAMILY"/>
    <property type="match status" value="1"/>
</dbReference>
<dbReference type="InterPro" id="IPR036551">
    <property type="entry name" value="Flavin_trans-like"/>
</dbReference>
<feature type="binding site" evidence="3">
    <location>
        <begin position="305"/>
        <end position="308"/>
    </location>
    <ligand>
        <name>CTP</name>
        <dbReference type="ChEBI" id="CHEBI:37563"/>
    </ligand>
</feature>
<comment type="caution">
    <text evidence="3">Lacks conserved residue(s) required for the propagation of feature annotation.</text>
</comment>
<feature type="domain" description="Flavoprotein" evidence="5">
    <location>
        <begin position="5"/>
        <end position="174"/>
    </location>
</feature>
<dbReference type="HAMAP" id="MF_02225">
    <property type="entry name" value="CoaBC"/>
    <property type="match status" value="1"/>
</dbReference>
<dbReference type="SUPFAM" id="SSF102645">
    <property type="entry name" value="CoaB-like"/>
    <property type="match status" value="1"/>
</dbReference>
<dbReference type="GO" id="GO:0071513">
    <property type="term" value="C:phosphopantothenoylcysteine decarboxylase complex"/>
    <property type="evidence" value="ECO:0007669"/>
    <property type="project" value="TreeGrafter"/>
</dbReference>
<dbReference type="InterPro" id="IPR035929">
    <property type="entry name" value="CoaB-like_sf"/>
</dbReference>
<sequence>MKPRHILLGVTGGVAAYKACELTRQLVKAGHTVQVVMTEAATRFVAPMSFQALSGRAVAVDPWQPLVANGMDHIDLVRAAHALVIAPASADFIGKAALGLGGDLLSTLMLARGDVPTLLAPAMNREMWANPAVQRNVARLRADGVRIAGPARGEQACGEVGEGRMIEPEDIAIEIDALFQPKDLAGRKVLITAGPTFEPWDAVRGLTNRSSGKMGWALARAAWERGAEVQLVAGPTALDEPYGVRWVGVETARQMREAVQAALPGVDVFIAAAAVADWRPAAAQPGKLKKQSGEPPPVLYLDTNPDILAEVAARADAPYCVGFAAETDNLAANAQAKRLRKGVPMLIGNIGPQAFGRDDNACVLIDANGMTELPRMDKLALARRILHEIAARLPNDQS</sequence>
<dbReference type="Gene3D" id="3.40.50.1950">
    <property type="entry name" value="Flavin prenyltransferase-like"/>
    <property type="match status" value="1"/>
</dbReference>
<gene>
    <name evidence="7" type="primary">dfp</name>
    <name evidence="3" type="synonym">coaBC</name>
    <name evidence="7" type="ORF">THIARS_61042</name>
</gene>
<feature type="binding site" evidence="3">
    <location>
        <position position="287"/>
    </location>
    <ligand>
        <name>CTP</name>
        <dbReference type="ChEBI" id="CHEBI:37563"/>
    </ligand>
</feature>
<dbReference type="EC" id="6.3.2.5" evidence="3"/>
<comment type="cofactor">
    <cofactor evidence="3">
        <name>Mg(2+)</name>
        <dbReference type="ChEBI" id="CHEBI:18420"/>
    </cofactor>
</comment>
<reference evidence="7" key="1">
    <citation type="submission" date="2016-06" db="EMBL/GenBank/DDBJ databases">
        <authorList>
            <person name="Kjaerup R.B."/>
            <person name="Dalgaard T.S."/>
            <person name="Juul-Madsen H.R."/>
        </authorList>
    </citation>
    <scope>NUCLEOTIDE SEQUENCE [LARGE SCALE GENOMIC DNA]</scope>
    <source>
        <strain evidence="7">DSM 16361</strain>
    </source>
</reference>
<dbReference type="GO" id="GO:0046872">
    <property type="term" value="F:metal ion binding"/>
    <property type="evidence" value="ECO:0007669"/>
    <property type="project" value="UniProtKB-KW"/>
</dbReference>
<evidence type="ECO:0000256" key="1">
    <source>
        <dbReference type="ARBA" id="ARBA00022793"/>
    </source>
</evidence>
<dbReference type="GO" id="GO:0010181">
    <property type="term" value="F:FMN binding"/>
    <property type="evidence" value="ECO:0007669"/>
    <property type="project" value="UniProtKB-UniRule"/>
</dbReference>
<organism evidence="7 8">
    <name type="scientific">Thiomonas delicata</name>
    <name type="common">Thiomonas cuprina</name>
    <dbReference type="NCBI Taxonomy" id="364030"/>
    <lineage>
        <taxon>Bacteria</taxon>
        <taxon>Pseudomonadati</taxon>
        <taxon>Pseudomonadota</taxon>
        <taxon>Betaproteobacteria</taxon>
        <taxon>Burkholderiales</taxon>
        <taxon>Thiomonas</taxon>
    </lineage>
</organism>
<comment type="similarity">
    <text evidence="3 4">In the N-terminal section; belongs to the HFCD (homo-oligomeric flavin containing Cys decarboxylase) superfamily.</text>
</comment>
<evidence type="ECO:0000313" key="7">
    <source>
        <dbReference type="EMBL" id="SBP88329.1"/>
    </source>
</evidence>
<comment type="catalytic activity">
    <reaction evidence="3 4">
        <text>(R)-4'-phosphopantothenate + L-cysteine + CTP = N-[(R)-4-phosphopantothenoyl]-L-cysteine + CMP + diphosphate + H(+)</text>
        <dbReference type="Rhea" id="RHEA:19397"/>
        <dbReference type="ChEBI" id="CHEBI:10986"/>
        <dbReference type="ChEBI" id="CHEBI:15378"/>
        <dbReference type="ChEBI" id="CHEBI:33019"/>
        <dbReference type="ChEBI" id="CHEBI:35235"/>
        <dbReference type="ChEBI" id="CHEBI:37563"/>
        <dbReference type="ChEBI" id="CHEBI:59458"/>
        <dbReference type="ChEBI" id="CHEBI:60377"/>
        <dbReference type="EC" id="6.3.2.5"/>
    </reaction>
</comment>
<dbReference type="GO" id="GO:0015937">
    <property type="term" value="P:coenzyme A biosynthetic process"/>
    <property type="evidence" value="ECO:0007669"/>
    <property type="project" value="UniProtKB-UniRule"/>
</dbReference>
<keyword evidence="3" id="KW-0460">Magnesium</keyword>
<dbReference type="EC" id="4.1.1.36" evidence="3"/>
<dbReference type="RefSeq" id="WP_094160474.1">
    <property type="nucleotide sequence ID" value="NZ_LT592170.1"/>
</dbReference>
<name>A0A238D537_THIDL</name>
<dbReference type="SUPFAM" id="SSF52507">
    <property type="entry name" value="Homo-oligomeric flavin-containing Cys decarboxylases, HFCD"/>
    <property type="match status" value="1"/>
</dbReference>
<feature type="domain" description="DNA/pantothenate metabolism flavoprotein C-terminal" evidence="6">
    <location>
        <begin position="184"/>
        <end position="391"/>
    </location>
</feature>
<dbReference type="PANTHER" id="PTHR14359:SF6">
    <property type="entry name" value="PHOSPHOPANTOTHENOYLCYSTEINE DECARBOXYLASE"/>
    <property type="match status" value="1"/>
</dbReference>
<comment type="pathway">
    <text evidence="3 4">Cofactor biosynthesis; coenzyme A biosynthesis; CoA from (R)-pantothenate: step 2/5.</text>
</comment>
<proteinExistence type="inferred from homology"/>
<dbReference type="Gene3D" id="3.40.50.10300">
    <property type="entry name" value="CoaB-like"/>
    <property type="match status" value="1"/>
</dbReference>
<keyword evidence="2 3" id="KW-0456">Lyase</keyword>
<evidence type="ECO:0000259" key="6">
    <source>
        <dbReference type="Pfam" id="PF04127"/>
    </source>
</evidence>
<evidence type="ECO:0000256" key="3">
    <source>
        <dbReference type="HAMAP-Rule" id="MF_02225"/>
    </source>
</evidence>
<keyword evidence="3 4" id="KW-0285">Flavoprotein</keyword>
<dbReference type="NCBIfam" id="TIGR00521">
    <property type="entry name" value="coaBC_dfp"/>
    <property type="match status" value="1"/>
</dbReference>
<dbReference type="EMBL" id="FLMQ01000055">
    <property type="protein sequence ID" value="SBP88329.1"/>
    <property type="molecule type" value="Genomic_DNA"/>
</dbReference>
<comment type="function">
    <text evidence="4">Catalyzes two steps in the biosynthesis of coenzyme A. In the first step cysteine is conjugated to 4'-phosphopantothenate to form 4-phosphopantothenoylcysteine, in the latter compound is decarboxylated to form 4'-phosphopantotheine.</text>
</comment>
<feature type="binding site" evidence="3">
    <location>
        <position position="337"/>
    </location>
    <ligand>
        <name>CTP</name>
        <dbReference type="ChEBI" id="CHEBI:37563"/>
    </ligand>
</feature>
<evidence type="ECO:0000256" key="2">
    <source>
        <dbReference type="ARBA" id="ARBA00023239"/>
    </source>
</evidence>
<keyword evidence="3" id="KW-0479">Metal-binding</keyword>
<keyword evidence="8" id="KW-1185">Reference proteome</keyword>
<feature type="region of interest" description="Phosphopantothenoylcysteine decarboxylase" evidence="3">
    <location>
        <begin position="1"/>
        <end position="188"/>
    </location>
</feature>
<comment type="cofactor">
    <cofactor evidence="3">
        <name>FMN</name>
        <dbReference type="ChEBI" id="CHEBI:58210"/>
    </cofactor>
    <text evidence="3">Binds 1 FMN per subunit.</text>
</comment>
<dbReference type="UniPathway" id="UPA00241">
    <property type="reaction ID" value="UER00353"/>
</dbReference>
<dbReference type="AlphaFoldDB" id="A0A238D537"/>
<dbReference type="Pfam" id="PF02441">
    <property type="entry name" value="Flavoprotein"/>
    <property type="match status" value="1"/>
</dbReference>
<keyword evidence="1 3" id="KW-0210">Decarboxylase</keyword>